<gene>
    <name evidence="9" type="ORF">D3873_00185</name>
</gene>
<dbReference type="InterPro" id="IPR015424">
    <property type="entry name" value="PyrdxlP-dep_Trfase"/>
</dbReference>
<dbReference type="RefSeq" id="WP_119882112.1">
    <property type="nucleotide sequence ID" value="NZ_CP032418.1"/>
</dbReference>
<keyword evidence="5" id="KW-0805">Transcription regulation</keyword>
<dbReference type="InterPro" id="IPR051446">
    <property type="entry name" value="HTH_trans_reg/aminotransferase"/>
</dbReference>
<evidence type="ECO:0000256" key="6">
    <source>
        <dbReference type="ARBA" id="ARBA00023125"/>
    </source>
</evidence>
<dbReference type="Pfam" id="PF00155">
    <property type="entry name" value="Aminotran_1_2"/>
    <property type="match status" value="1"/>
</dbReference>
<comment type="cofactor">
    <cofactor evidence="1">
        <name>pyridoxal 5'-phosphate</name>
        <dbReference type="ChEBI" id="CHEBI:597326"/>
    </cofactor>
</comment>
<dbReference type="EMBL" id="CP032418">
    <property type="protein sequence ID" value="AYC28366.1"/>
    <property type="molecule type" value="Genomic_DNA"/>
</dbReference>
<sequence>MDLRFIHLHKASSTPLYEQLYTNIKQAILDKELPIGSRLPAKRKLSEYLSISQTTVELAYGQLVAEGYVTAISRRGYYVENVKELAYIENGTEEAARPTPERKSFRINFSSAAIDTMYFPYGTWRKYAKELWDETFQEYLLTGDSKGDSELRQEIAAYLYTSRGVRCHADQIVIGSGTEQLLPQLISLLHPQAIVALEDPGYAMTERIFENNGIQTIAIPVDEDGIDVEKLENSSASVCYVTPSHQFPTGAVLPVNRRTQLLNWALNGENRYIMEDDFDSEFRYEGLPIPSLQGMDRAGSVIYLSTFSKSLMPSLRIAYAVLPMKLVGQFEELFSSYSCTVPRMDQQLVAAFMRDGHFSKHLNKMRATYRKKLHVVLATLSHYSPIVQFSGEQSGMHIVITISTNVSEETLLDQALNNDIFIAAMHQFRKTSRLTDSPQFLLGFGGIPIEMIPHSIDELFRVWNIPKKQKTESP</sequence>
<keyword evidence="9" id="KW-0808">Transferase</keyword>
<dbReference type="Proteomes" id="UP000265725">
    <property type="component" value="Chromosome"/>
</dbReference>
<keyword evidence="6" id="KW-0238">DNA-binding</keyword>
<proteinExistence type="inferred from homology"/>
<evidence type="ECO:0000256" key="2">
    <source>
        <dbReference type="ARBA" id="ARBA00005384"/>
    </source>
</evidence>
<dbReference type="InterPro" id="IPR000524">
    <property type="entry name" value="Tscrpt_reg_HTH_GntR"/>
</dbReference>
<keyword evidence="3 9" id="KW-0032">Aminotransferase</keyword>
<evidence type="ECO:0000313" key="9">
    <source>
        <dbReference type="EMBL" id="AYC28366.1"/>
    </source>
</evidence>
<feature type="domain" description="HTH gntR-type" evidence="8">
    <location>
        <begin position="14"/>
        <end position="82"/>
    </location>
</feature>
<dbReference type="PANTHER" id="PTHR46577:SF1">
    <property type="entry name" value="HTH-TYPE TRANSCRIPTIONAL REGULATORY PROTEIN GABR"/>
    <property type="match status" value="1"/>
</dbReference>
<dbReference type="InterPro" id="IPR036390">
    <property type="entry name" value="WH_DNA-bd_sf"/>
</dbReference>
<protein>
    <submittedName>
        <fullName evidence="9">PLP-dependent aminotransferase family protein</fullName>
    </submittedName>
</protein>
<dbReference type="CDD" id="cd00609">
    <property type="entry name" value="AAT_like"/>
    <property type="match status" value="1"/>
</dbReference>
<dbReference type="InterPro" id="IPR004839">
    <property type="entry name" value="Aminotransferase_I/II_large"/>
</dbReference>
<dbReference type="AlphaFoldDB" id="A0A385YP65"/>
<dbReference type="GO" id="GO:0003677">
    <property type="term" value="F:DNA binding"/>
    <property type="evidence" value="ECO:0007669"/>
    <property type="project" value="UniProtKB-KW"/>
</dbReference>
<dbReference type="OrthoDB" id="9808770at2"/>
<dbReference type="InterPro" id="IPR036388">
    <property type="entry name" value="WH-like_DNA-bd_sf"/>
</dbReference>
<dbReference type="KEGG" id="paek:D3873_00185"/>
<dbReference type="GO" id="GO:0030170">
    <property type="term" value="F:pyridoxal phosphate binding"/>
    <property type="evidence" value="ECO:0007669"/>
    <property type="project" value="InterPro"/>
</dbReference>
<name>A0A385YP65_9BACL</name>
<comment type="similarity">
    <text evidence="2">In the C-terminal section; belongs to the class-I pyridoxal-phosphate-dependent aminotransferase family.</text>
</comment>
<evidence type="ECO:0000313" key="10">
    <source>
        <dbReference type="Proteomes" id="UP000265725"/>
    </source>
</evidence>
<evidence type="ECO:0000256" key="7">
    <source>
        <dbReference type="ARBA" id="ARBA00023163"/>
    </source>
</evidence>
<keyword evidence="4" id="KW-0663">Pyridoxal phosphate</keyword>
<dbReference type="Gene3D" id="3.40.640.10">
    <property type="entry name" value="Type I PLP-dependent aspartate aminotransferase-like (Major domain)"/>
    <property type="match status" value="1"/>
</dbReference>
<dbReference type="GO" id="GO:0008483">
    <property type="term" value="F:transaminase activity"/>
    <property type="evidence" value="ECO:0007669"/>
    <property type="project" value="UniProtKB-KW"/>
</dbReference>
<organism evidence="9 10">
    <name type="scientific">Paenisporosarcina cavernae</name>
    <dbReference type="NCBI Taxonomy" id="2320858"/>
    <lineage>
        <taxon>Bacteria</taxon>
        <taxon>Bacillati</taxon>
        <taxon>Bacillota</taxon>
        <taxon>Bacilli</taxon>
        <taxon>Bacillales</taxon>
        <taxon>Caryophanaceae</taxon>
        <taxon>Paenisporosarcina</taxon>
    </lineage>
</organism>
<dbReference type="Gene3D" id="1.10.10.10">
    <property type="entry name" value="Winged helix-like DNA-binding domain superfamily/Winged helix DNA-binding domain"/>
    <property type="match status" value="1"/>
</dbReference>
<evidence type="ECO:0000256" key="5">
    <source>
        <dbReference type="ARBA" id="ARBA00023015"/>
    </source>
</evidence>
<dbReference type="PANTHER" id="PTHR46577">
    <property type="entry name" value="HTH-TYPE TRANSCRIPTIONAL REGULATORY PROTEIN GABR"/>
    <property type="match status" value="1"/>
</dbReference>
<evidence type="ECO:0000256" key="1">
    <source>
        <dbReference type="ARBA" id="ARBA00001933"/>
    </source>
</evidence>
<dbReference type="Pfam" id="PF00392">
    <property type="entry name" value="GntR"/>
    <property type="match status" value="1"/>
</dbReference>
<keyword evidence="10" id="KW-1185">Reference proteome</keyword>
<dbReference type="InterPro" id="IPR015421">
    <property type="entry name" value="PyrdxlP-dep_Trfase_major"/>
</dbReference>
<dbReference type="SUPFAM" id="SSF46785">
    <property type="entry name" value="Winged helix' DNA-binding domain"/>
    <property type="match status" value="1"/>
</dbReference>
<reference evidence="10" key="1">
    <citation type="submission" date="2018-09" db="EMBL/GenBank/DDBJ databases">
        <authorList>
            <person name="Zhu H."/>
        </authorList>
    </citation>
    <scope>NUCLEOTIDE SEQUENCE [LARGE SCALE GENOMIC DNA]</scope>
    <source>
        <strain evidence="10">K2R23-3</strain>
    </source>
</reference>
<dbReference type="SMART" id="SM00345">
    <property type="entry name" value="HTH_GNTR"/>
    <property type="match status" value="1"/>
</dbReference>
<evidence type="ECO:0000256" key="3">
    <source>
        <dbReference type="ARBA" id="ARBA00022576"/>
    </source>
</evidence>
<evidence type="ECO:0000259" key="8">
    <source>
        <dbReference type="PROSITE" id="PS50949"/>
    </source>
</evidence>
<dbReference type="PROSITE" id="PS50949">
    <property type="entry name" value="HTH_GNTR"/>
    <property type="match status" value="1"/>
</dbReference>
<dbReference type="CDD" id="cd07377">
    <property type="entry name" value="WHTH_GntR"/>
    <property type="match status" value="1"/>
</dbReference>
<accession>A0A385YP65</accession>
<dbReference type="GO" id="GO:0003700">
    <property type="term" value="F:DNA-binding transcription factor activity"/>
    <property type="evidence" value="ECO:0007669"/>
    <property type="project" value="InterPro"/>
</dbReference>
<dbReference type="SUPFAM" id="SSF53383">
    <property type="entry name" value="PLP-dependent transferases"/>
    <property type="match status" value="1"/>
</dbReference>
<keyword evidence="7" id="KW-0804">Transcription</keyword>
<evidence type="ECO:0000256" key="4">
    <source>
        <dbReference type="ARBA" id="ARBA00022898"/>
    </source>
</evidence>